<feature type="compositionally biased region" description="Polar residues" evidence="1">
    <location>
        <begin position="412"/>
        <end position="436"/>
    </location>
</feature>
<feature type="compositionally biased region" description="Basic and acidic residues" evidence="1">
    <location>
        <begin position="484"/>
        <end position="505"/>
    </location>
</feature>
<dbReference type="OrthoDB" id="342264at2759"/>
<proteinExistence type="predicted"/>
<feature type="compositionally biased region" description="Acidic residues" evidence="1">
    <location>
        <begin position="23"/>
        <end position="36"/>
    </location>
</feature>
<dbReference type="InterPro" id="IPR008984">
    <property type="entry name" value="SMAD_FHA_dom_sf"/>
</dbReference>
<dbReference type="PROSITE" id="PS50006">
    <property type="entry name" value="FHA_DOMAIN"/>
    <property type="match status" value="1"/>
</dbReference>
<dbReference type="Proteomes" id="UP000070544">
    <property type="component" value="Unassembled WGS sequence"/>
</dbReference>
<dbReference type="Gene3D" id="2.60.200.20">
    <property type="match status" value="1"/>
</dbReference>
<name>A0A139AYL8_GONPJ</name>
<feature type="compositionally biased region" description="Polar residues" evidence="1">
    <location>
        <begin position="1"/>
        <end position="10"/>
    </location>
</feature>
<feature type="compositionally biased region" description="Basic residues" evidence="1">
    <location>
        <begin position="523"/>
        <end position="543"/>
    </location>
</feature>
<dbReference type="SUPFAM" id="SSF49879">
    <property type="entry name" value="SMAD/FHA domain"/>
    <property type="match status" value="1"/>
</dbReference>
<protein>
    <recommendedName>
        <fullName evidence="2">FHA domain-containing protein</fullName>
    </recommendedName>
</protein>
<reference evidence="3 4" key="1">
    <citation type="journal article" date="2015" name="Genome Biol. Evol.">
        <title>Phylogenomic analyses indicate that early fungi evolved digesting cell walls of algal ancestors of land plants.</title>
        <authorList>
            <person name="Chang Y."/>
            <person name="Wang S."/>
            <person name="Sekimoto S."/>
            <person name="Aerts A.L."/>
            <person name="Choi C."/>
            <person name="Clum A."/>
            <person name="LaButti K.M."/>
            <person name="Lindquist E.A."/>
            <person name="Yee Ngan C."/>
            <person name="Ohm R.A."/>
            <person name="Salamov A.A."/>
            <person name="Grigoriev I.V."/>
            <person name="Spatafora J.W."/>
            <person name="Berbee M.L."/>
        </authorList>
    </citation>
    <scope>NUCLEOTIDE SEQUENCE [LARGE SCALE GENOMIC DNA]</scope>
    <source>
        <strain evidence="3 4">JEL478</strain>
    </source>
</reference>
<accession>A0A139AYL8</accession>
<feature type="domain" description="FHA" evidence="2">
    <location>
        <begin position="93"/>
        <end position="144"/>
    </location>
</feature>
<evidence type="ECO:0000313" key="4">
    <source>
        <dbReference type="Proteomes" id="UP000070544"/>
    </source>
</evidence>
<dbReference type="AlphaFoldDB" id="A0A139AYL8"/>
<feature type="region of interest" description="Disordered" evidence="1">
    <location>
        <begin position="1"/>
        <end position="42"/>
    </location>
</feature>
<keyword evidence="4" id="KW-1185">Reference proteome</keyword>
<gene>
    <name evidence="3" type="ORF">M427DRAFT_280049</name>
</gene>
<dbReference type="EMBL" id="KQ965732">
    <property type="protein sequence ID" value="KXS21852.1"/>
    <property type="molecule type" value="Genomic_DNA"/>
</dbReference>
<feature type="compositionally biased region" description="Polar residues" evidence="1">
    <location>
        <begin position="248"/>
        <end position="259"/>
    </location>
</feature>
<dbReference type="InterPro" id="IPR000253">
    <property type="entry name" value="FHA_dom"/>
</dbReference>
<feature type="region of interest" description="Disordered" evidence="1">
    <location>
        <begin position="336"/>
        <end position="557"/>
    </location>
</feature>
<feature type="region of interest" description="Disordered" evidence="1">
    <location>
        <begin position="569"/>
        <end position="648"/>
    </location>
</feature>
<feature type="compositionally biased region" description="Polar residues" evidence="1">
    <location>
        <begin position="153"/>
        <end position="169"/>
    </location>
</feature>
<sequence>MSETSRTYTQEGEEDQDRQLDSMDGEGMELDQESDDGPERSDFIIQRPSLSSLLGDEMESLGDDSRPRAGSLIQLTFSGAPTRTVYPLYQGFNIIGREPPEGEVKLDGPHVTSKHAIIEMTNERFHFVQDLTTTNGTFVYPLSLDSARGGRRPNTSQPRSEPSMGSPSQLDVHATFGPALKIKPSVRGQSNRYQILHGTVVRFADVMCRFEVAPRWRNGWDREIDGLNPVTGINGISEVGAGDEESTPIHSRSGLSPVSSRPIRQPNFIADSQELLNSARTGGRVVFGDVPSPKPSSPGPVSVHTNDVQDKEKGALEENRMAWSQDLVQDGEEVAIPNVEQPLVDNVVEGSSHRPRGGRRAGGSRGRGRGRERSLAPRRSEDPVRGEEGSDTEGEEDAMSSSDVKVVKDNVRQNAGSTPHSPMQPGSPTIQEQLPVQQEDGGAESDVSESLLAPSKPRRPIKATDEAAASVAVDKKSGKRKKQSLVEEEHSKEEETTKSHSEKGKSGANADAESGHESEHSNRGRTLRGRGRGGLRGRGRGKLASHVSVSQGMDITEAEDEIVTGVKEDLSESANAKSTARKALQSKAGNHINVNIEEPDAAEDHEAEVPGSKRKRKSVPSSAAEGSDEKVAADVKVNQNQVSDKRER</sequence>
<evidence type="ECO:0000256" key="1">
    <source>
        <dbReference type="SAM" id="MobiDB-lite"/>
    </source>
</evidence>
<evidence type="ECO:0000313" key="3">
    <source>
        <dbReference type="EMBL" id="KXS21852.1"/>
    </source>
</evidence>
<dbReference type="Pfam" id="PF00498">
    <property type="entry name" value="FHA"/>
    <property type="match status" value="1"/>
</dbReference>
<evidence type="ECO:0000259" key="2">
    <source>
        <dbReference type="PROSITE" id="PS50006"/>
    </source>
</evidence>
<organism evidence="3 4">
    <name type="scientific">Gonapodya prolifera (strain JEL478)</name>
    <name type="common">Monoblepharis prolifera</name>
    <dbReference type="NCBI Taxonomy" id="1344416"/>
    <lineage>
        <taxon>Eukaryota</taxon>
        <taxon>Fungi</taxon>
        <taxon>Fungi incertae sedis</taxon>
        <taxon>Chytridiomycota</taxon>
        <taxon>Chytridiomycota incertae sedis</taxon>
        <taxon>Monoblepharidomycetes</taxon>
        <taxon>Monoblepharidales</taxon>
        <taxon>Gonapodyaceae</taxon>
        <taxon>Gonapodya</taxon>
    </lineage>
</organism>
<feature type="region of interest" description="Disordered" evidence="1">
    <location>
        <begin position="143"/>
        <end position="170"/>
    </location>
</feature>
<feature type="compositionally biased region" description="Basic and acidic residues" evidence="1">
    <location>
        <begin position="369"/>
        <end position="388"/>
    </location>
</feature>
<feature type="region of interest" description="Disordered" evidence="1">
    <location>
        <begin position="241"/>
        <end position="261"/>
    </location>
</feature>
<feature type="compositionally biased region" description="Acidic residues" evidence="1">
    <location>
        <begin position="389"/>
        <end position="398"/>
    </location>
</feature>
<feature type="region of interest" description="Disordered" evidence="1">
    <location>
        <begin position="283"/>
        <end position="307"/>
    </location>
</feature>
<feature type="compositionally biased region" description="Basic and acidic residues" evidence="1">
    <location>
        <begin position="513"/>
        <end position="522"/>
    </location>
</feature>